<comment type="caution">
    <text evidence="4">The sequence shown here is derived from an EMBL/GenBank/DDBJ whole genome shotgun (WGS) entry which is preliminary data.</text>
</comment>
<accession>A0ABP7ADQ0</accession>
<organism evidence="4 5">
    <name type="scientific">Microbacterium awajiense</name>
    <dbReference type="NCBI Taxonomy" id="415214"/>
    <lineage>
        <taxon>Bacteria</taxon>
        <taxon>Bacillati</taxon>
        <taxon>Actinomycetota</taxon>
        <taxon>Actinomycetes</taxon>
        <taxon>Micrococcales</taxon>
        <taxon>Microbacteriaceae</taxon>
        <taxon>Microbacterium</taxon>
    </lineage>
</organism>
<protein>
    <submittedName>
        <fullName evidence="4">MtrAB system accessory lipoprotein LpqB</fullName>
    </submittedName>
</protein>
<keyword evidence="1" id="KW-0732">Signal</keyword>
<name>A0ABP7ADQ0_9MICO</name>
<dbReference type="InterPro" id="IPR018910">
    <property type="entry name" value="LpqB_C"/>
</dbReference>
<feature type="signal peptide" evidence="1">
    <location>
        <begin position="1"/>
        <end position="32"/>
    </location>
</feature>
<dbReference type="Pfam" id="PF25976">
    <property type="entry name" value="LpqB_N"/>
    <property type="match status" value="1"/>
</dbReference>
<reference evidence="5" key="1">
    <citation type="journal article" date="2019" name="Int. J. Syst. Evol. Microbiol.">
        <title>The Global Catalogue of Microorganisms (GCM) 10K type strain sequencing project: providing services to taxonomists for standard genome sequencing and annotation.</title>
        <authorList>
            <consortium name="The Broad Institute Genomics Platform"/>
            <consortium name="The Broad Institute Genome Sequencing Center for Infectious Disease"/>
            <person name="Wu L."/>
            <person name="Ma J."/>
        </authorList>
    </citation>
    <scope>NUCLEOTIDE SEQUENCE [LARGE SCALE GENOMIC DNA]</scope>
    <source>
        <strain evidence="5">JCM 16544</strain>
    </source>
</reference>
<dbReference type="RefSeq" id="WP_344736989.1">
    <property type="nucleotide sequence ID" value="NZ_BAAAYU010000003.1"/>
</dbReference>
<evidence type="ECO:0000313" key="5">
    <source>
        <dbReference type="Proteomes" id="UP001501697"/>
    </source>
</evidence>
<dbReference type="SUPFAM" id="SSF63829">
    <property type="entry name" value="Calcium-dependent phosphotriesterase"/>
    <property type="match status" value="1"/>
</dbReference>
<keyword evidence="5" id="KW-1185">Reference proteome</keyword>
<evidence type="ECO:0000256" key="1">
    <source>
        <dbReference type="SAM" id="SignalP"/>
    </source>
</evidence>
<dbReference type="InterPro" id="IPR059026">
    <property type="entry name" value="LpqB_N"/>
</dbReference>
<proteinExistence type="predicted"/>
<sequence>MTRRMLAAAIAATLALLLAACASLPTSGPVNRGLVPEEESEAPFAFVPARPQPGATPEEIVDGFLRAGTGVTDNWLRAREYLAPSIREQWRPSAGVTVDVSVDRVIGSNDEGRVSVRLVTVASVDAQGAYEPSDQSTATLDFELAQQADGEWRITAAPDGIVLGRDVFPRVFHRYSVMFFDPTWTYLVPDTRWYPTAYAVVRIAAAVVDGVPTPWLSESVVSAFPESVQLEPASVPLSGGVAQVGLSTNALALDTTTHSRMQAQLDASLATAGVASVEMSVGSAPIDVTAAPTRSTRVSGPPLVLTEAGFGFLSGEELTEIPGLSDAVVAQSPTAVQVAPERDLAAVRRPDGAAVRVEASGAWILADARAGLASPSIDPHGYVWSAIVDDPASLQAVGDDGEAIAIADAWPGAARITAFSVSRDGARIAAAVSVGGEHEVWVAGVVRDGQVPVRLGEGDPLMLGSLAGEALSLTWLDDTTIGVVARTGDDRVVVEQPTGGSATSYIGPPDAVSLAAANPLSNLRVRSADDAMFVRRGTNWTESATGVLVLATQQGAPQ</sequence>
<evidence type="ECO:0000259" key="3">
    <source>
        <dbReference type="Pfam" id="PF25976"/>
    </source>
</evidence>
<dbReference type="Pfam" id="PF10647">
    <property type="entry name" value="Gmad1"/>
    <property type="match status" value="1"/>
</dbReference>
<keyword evidence="4" id="KW-0449">Lipoprotein</keyword>
<evidence type="ECO:0000313" key="4">
    <source>
        <dbReference type="EMBL" id="GAA3630288.1"/>
    </source>
</evidence>
<gene>
    <name evidence="4" type="primary">lpqB</name>
    <name evidence="4" type="ORF">GCM10022200_11250</name>
</gene>
<feature type="domain" description="Lipoprotein LpqB C-terminal" evidence="2">
    <location>
        <begin position="314"/>
        <end position="546"/>
    </location>
</feature>
<feature type="chain" id="PRO_5046649119" evidence="1">
    <location>
        <begin position="33"/>
        <end position="558"/>
    </location>
</feature>
<feature type="domain" description="Lipoprotein LpqB N-terminal" evidence="3">
    <location>
        <begin position="50"/>
        <end position="168"/>
    </location>
</feature>
<dbReference type="PROSITE" id="PS51257">
    <property type="entry name" value="PROKAR_LIPOPROTEIN"/>
    <property type="match status" value="1"/>
</dbReference>
<dbReference type="Proteomes" id="UP001501697">
    <property type="component" value="Unassembled WGS sequence"/>
</dbReference>
<dbReference type="EMBL" id="BAAAYU010000003">
    <property type="protein sequence ID" value="GAA3630288.1"/>
    <property type="molecule type" value="Genomic_DNA"/>
</dbReference>
<evidence type="ECO:0000259" key="2">
    <source>
        <dbReference type="Pfam" id="PF10647"/>
    </source>
</evidence>